<dbReference type="PROSITE" id="PS00018">
    <property type="entry name" value="EF_HAND_1"/>
    <property type="match status" value="5"/>
</dbReference>
<dbReference type="SUPFAM" id="SSF47473">
    <property type="entry name" value="EF-hand"/>
    <property type="match status" value="2"/>
</dbReference>
<dbReference type="NCBIfam" id="NF041410">
    <property type="entry name" value="XopAW"/>
    <property type="match status" value="1"/>
</dbReference>
<feature type="domain" description="EF-hand" evidence="4">
    <location>
        <begin position="137"/>
        <end position="169"/>
    </location>
</feature>
<feature type="domain" description="EF-hand" evidence="4">
    <location>
        <begin position="101"/>
        <end position="136"/>
    </location>
</feature>
<dbReference type="InterPro" id="IPR002048">
    <property type="entry name" value="EF_hand_dom"/>
</dbReference>
<dbReference type="Pfam" id="PF13499">
    <property type="entry name" value="EF-hand_7"/>
    <property type="match status" value="1"/>
</dbReference>
<feature type="compositionally biased region" description="Pro residues" evidence="3">
    <location>
        <begin position="164"/>
        <end position="173"/>
    </location>
</feature>
<evidence type="ECO:0000256" key="1">
    <source>
        <dbReference type="ARBA" id="ARBA00022723"/>
    </source>
</evidence>
<dbReference type="InterPro" id="IPR011992">
    <property type="entry name" value="EF-hand-dom_pair"/>
</dbReference>
<dbReference type="InterPro" id="IPR018247">
    <property type="entry name" value="EF_Hand_1_Ca_BS"/>
</dbReference>
<dbReference type="GeneID" id="76212435"/>
<gene>
    <name evidence="5" type="ORF">SAMN05216476_2242</name>
</gene>
<dbReference type="Gene3D" id="1.10.238.10">
    <property type="entry name" value="EF-hand"/>
    <property type="match status" value="3"/>
</dbReference>
<feature type="compositionally biased region" description="Polar residues" evidence="3">
    <location>
        <begin position="18"/>
        <end position="30"/>
    </location>
</feature>
<dbReference type="GO" id="GO:0005509">
    <property type="term" value="F:calcium ion binding"/>
    <property type="evidence" value="ECO:0007669"/>
    <property type="project" value="InterPro"/>
</dbReference>
<feature type="compositionally biased region" description="Polar residues" evidence="3">
    <location>
        <begin position="37"/>
        <end position="56"/>
    </location>
</feature>
<dbReference type="PROSITE" id="PS50222">
    <property type="entry name" value="EF_HAND_2"/>
    <property type="match status" value="4"/>
</dbReference>
<proteinExistence type="predicted"/>
<dbReference type="PANTHER" id="PTHR10827:SF98">
    <property type="entry name" value="45 KDA CALCIUM-BINDING PROTEIN"/>
    <property type="match status" value="1"/>
</dbReference>
<dbReference type="AlphaFoldDB" id="A0AAX2DAS9"/>
<evidence type="ECO:0000259" key="4">
    <source>
        <dbReference type="PROSITE" id="PS50222"/>
    </source>
</evidence>
<evidence type="ECO:0000313" key="6">
    <source>
        <dbReference type="Proteomes" id="UP000183772"/>
    </source>
</evidence>
<keyword evidence="2" id="KW-0677">Repeat</keyword>
<dbReference type="EMBL" id="LT629790">
    <property type="protein sequence ID" value="SDU45291.1"/>
    <property type="molecule type" value="Genomic_DNA"/>
</dbReference>
<dbReference type="SMART" id="SM00054">
    <property type="entry name" value="EFh"/>
    <property type="match status" value="5"/>
</dbReference>
<sequence length="263" mass="26981">MIGSVSSSSYSTYTSINRTATNSARSQQFQKELLSKLDSNGNGSVDQDELSTALSQKSDDGLLVSLSKNFTDLDSDSSGDLSTDEMAAMAPPPPPPGDQPPNTELADALLSALDSDGDGSVSSEELSSGLSSAGSSADSAQVFSALDKNQDGTVSLDELAASLAPPPPPPPPQQASSEELFSQLDADGDGSVTASELTSALQSSDSSTTGTDTSAMLMKVLDSDSSTDQSKVSEALNRMIANLSRQYSLDNVASVGKHLNVAT</sequence>
<organism evidence="5 6">
    <name type="scientific">Pseudomonas mediterranea</name>
    <dbReference type="NCBI Taxonomy" id="183795"/>
    <lineage>
        <taxon>Bacteria</taxon>
        <taxon>Pseudomonadati</taxon>
        <taxon>Pseudomonadota</taxon>
        <taxon>Gammaproteobacteria</taxon>
        <taxon>Pseudomonadales</taxon>
        <taxon>Pseudomonadaceae</taxon>
        <taxon>Pseudomonas</taxon>
    </lineage>
</organism>
<evidence type="ECO:0000256" key="3">
    <source>
        <dbReference type="SAM" id="MobiDB-lite"/>
    </source>
</evidence>
<feature type="compositionally biased region" description="Polar residues" evidence="3">
    <location>
        <begin position="192"/>
        <end position="202"/>
    </location>
</feature>
<feature type="domain" description="EF-hand" evidence="4">
    <location>
        <begin position="172"/>
        <end position="207"/>
    </location>
</feature>
<protein>
    <submittedName>
        <fullName evidence="5">Ca2+-binding protein, EF-hand superfamily</fullName>
    </submittedName>
</protein>
<feature type="region of interest" description="Disordered" evidence="3">
    <location>
        <begin position="18"/>
        <end position="211"/>
    </location>
</feature>
<dbReference type="PANTHER" id="PTHR10827">
    <property type="entry name" value="RETICULOCALBIN"/>
    <property type="match status" value="1"/>
</dbReference>
<feature type="domain" description="EF-hand" evidence="4">
    <location>
        <begin position="25"/>
        <end position="60"/>
    </location>
</feature>
<dbReference type="RefSeq" id="WP_047699011.1">
    <property type="nucleotide sequence ID" value="NZ_LT629790.1"/>
</dbReference>
<feature type="compositionally biased region" description="Pro residues" evidence="3">
    <location>
        <begin position="90"/>
        <end position="99"/>
    </location>
</feature>
<feature type="compositionally biased region" description="Low complexity" evidence="3">
    <location>
        <begin position="100"/>
        <end position="140"/>
    </location>
</feature>
<dbReference type="Proteomes" id="UP000183772">
    <property type="component" value="Chromosome I"/>
</dbReference>
<evidence type="ECO:0000256" key="2">
    <source>
        <dbReference type="ARBA" id="ARBA00022737"/>
    </source>
</evidence>
<evidence type="ECO:0000313" key="5">
    <source>
        <dbReference type="EMBL" id="SDU45291.1"/>
    </source>
</evidence>
<dbReference type="CDD" id="cd00051">
    <property type="entry name" value="EFh"/>
    <property type="match status" value="1"/>
</dbReference>
<reference evidence="5 6" key="1">
    <citation type="submission" date="2016-10" db="EMBL/GenBank/DDBJ databases">
        <authorList>
            <person name="Varghese N."/>
            <person name="Submissions S."/>
        </authorList>
    </citation>
    <scope>NUCLEOTIDE SEQUENCE [LARGE SCALE GENOMIC DNA]</scope>
    <source>
        <strain evidence="5 6">DSM 16733</strain>
    </source>
</reference>
<keyword evidence="1" id="KW-0479">Metal-binding</keyword>
<accession>A0AAX2DAS9</accession>
<name>A0AAX2DAS9_9PSED</name>
<keyword evidence="6" id="KW-1185">Reference proteome</keyword>
<dbReference type="Pfam" id="PF13202">
    <property type="entry name" value="EF-hand_5"/>
    <property type="match status" value="2"/>
</dbReference>